<accession>A0ABW5Q3Q1</accession>
<keyword evidence="1" id="KW-0472">Membrane</keyword>
<keyword evidence="1" id="KW-0812">Transmembrane</keyword>
<feature type="transmembrane region" description="Helical" evidence="1">
    <location>
        <begin position="6"/>
        <end position="26"/>
    </location>
</feature>
<feature type="transmembrane region" description="Helical" evidence="1">
    <location>
        <begin position="38"/>
        <end position="55"/>
    </location>
</feature>
<evidence type="ECO:0000313" key="2">
    <source>
        <dbReference type="EMBL" id="MFD2630146.1"/>
    </source>
</evidence>
<dbReference type="EMBL" id="JBHUMX010000041">
    <property type="protein sequence ID" value="MFD2630146.1"/>
    <property type="molecule type" value="Genomic_DNA"/>
</dbReference>
<organism evidence="2 3">
    <name type="scientific">Oceanobacillus kapialis</name>
    <dbReference type="NCBI Taxonomy" id="481353"/>
    <lineage>
        <taxon>Bacteria</taxon>
        <taxon>Bacillati</taxon>
        <taxon>Bacillota</taxon>
        <taxon>Bacilli</taxon>
        <taxon>Bacillales</taxon>
        <taxon>Bacillaceae</taxon>
        <taxon>Oceanobacillus</taxon>
    </lineage>
</organism>
<evidence type="ECO:0000313" key="3">
    <source>
        <dbReference type="Proteomes" id="UP001597451"/>
    </source>
</evidence>
<dbReference type="Proteomes" id="UP001597451">
    <property type="component" value="Unassembled WGS sequence"/>
</dbReference>
<evidence type="ECO:0000256" key="1">
    <source>
        <dbReference type="SAM" id="Phobius"/>
    </source>
</evidence>
<keyword evidence="3" id="KW-1185">Reference proteome</keyword>
<dbReference type="RefSeq" id="WP_379563084.1">
    <property type="nucleotide sequence ID" value="NZ_JBHUMX010000041.1"/>
</dbReference>
<comment type="caution">
    <text evidence="2">The sequence shown here is derived from an EMBL/GenBank/DDBJ whole genome shotgun (WGS) entry which is preliminary data.</text>
</comment>
<keyword evidence="1" id="KW-1133">Transmembrane helix</keyword>
<protein>
    <submittedName>
        <fullName evidence="2">Uncharacterized protein</fullName>
    </submittedName>
</protein>
<name>A0ABW5Q3Q1_9BACI</name>
<reference evidence="3" key="1">
    <citation type="journal article" date="2019" name="Int. J. Syst. Evol. Microbiol.">
        <title>The Global Catalogue of Microorganisms (GCM) 10K type strain sequencing project: providing services to taxonomists for standard genome sequencing and annotation.</title>
        <authorList>
            <consortium name="The Broad Institute Genomics Platform"/>
            <consortium name="The Broad Institute Genome Sequencing Center for Infectious Disease"/>
            <person name="Wu L."/>
            <person name="Ma J."/>
        </authorList>
    </citation>
    <scope>NUCLEOTIDE SEQUENCE [LARGE SCALE GENOMIC DNA]</scope>
    <source>
        <strain evidence="3">TISTR 1858</strain>
    </source>
</reference>
<sequence>MPLTQYIYILTGIIAVIMTVFIIRAFINGKWKLRPSRLSLVAFMVLLLHWGFVLVEVYDLFSVPVGNFLFDFIWLSTAIFCLLAAWKESKNNQAVAWFLGGISVISLLFGFILLGISGME</sequence>
<proteinExistence type="predicted"/>
<gene>
    <name evidence="2" type="ORF">ACFSUN_15270</name>
</gene>
<feature type="transmembrane region" description="Helical" evidence="1">
    <location>
        <begin position="61"/>
        <end position="83"/>
    </location>
</feature>
<feature type="transmembrane region" description="Helical" evidence="1">
    <location>
        <begin position="95"/>
        <end position="116"/>
    </location>
</feature>